<dbReference type="Proteomes" id="UP000193710">
    <property type="component" value="Unassembled WGS sequence"/>
</dbReference>
<organism evidence="11">
    <name type="scientific">Mycobacterium triplex</name>
    <dbReference type="NCBI Taxonomy" id="47839"/>
    <lineage>
        <taxon>Bacteria</taxon>
        <taxon>Bacillati</taxon>
        <taxon>Actinomycetota</taxon>
        <taxon>Actinomycetes</taxon>
        <taxon>Mycobacteriales</taxon>
        <taxon>Mycobacteriaceae</taxon>
        <taxon>Mycobacterium</taxon>
        <taxon>Mycobacterium simiae complex</taxon>
    </lineage>
</organism>
<dbReference type="PANTHER" id="PTHR43201">
    <property type="entry name" value="ACYL-COA SYNTHETASE"/>
    <property type="match status" value="1"/>
</dbReference>
<dbReference type="EMBL" id="LQPY01000029">
    <property type="protein sequence ID" value="ORX01821.1"/>
    <property type="molecule type" value="Genomic_DNA"/>
</dbReference>
<evidence type="ECO:0000313" key="13">
    <source>
        <dbReference type="Proteomes" id="UP000193710"/>
    </source>
</evidence>
<dbReference type="RefSeq" id="WP_036469448.1">
    <property type="nucleotide sequence ID" value="NZ_HG964446.1"/>
</dbReference>
<evidence type="ECO:0000259" key="9">
    <source>
        <dbReference type="Pfam" id="PF00501"/>
    </source>
</evidence>
<evidence type="ECO:0000256" key="2">
    <source>
        <dbReference type="ARBA" id="ARBA00022598"/>
    </source>
</evidence>
<dbReference type="InterPro" id="IPR020845">
    <property type="entry name" value="AMP-binding_CS"/>
</dbReference>
<evidence type="ECO:0000256" key="6">
    <source>
        <dbReference type="ARBA" id="ARBA00076959"/>
    </source>
</evidence>
<dbReference type="Gene3D" id="3.30.300.30">
    <property type="match status" value="1"/>
</dbReference>
<comment type="catalytic activity">
    <reaction evidence="4">
        <text>a long-chain fatty acid + ATP + CoA = a long-chain fatty acyl-CoA + AMP + diphosphate</text>
        <dbReference type="Rhea" id="RHEA:15421"/>
        <dbReference type="ChEBI" id="CHEBI:30616"/>
        <dbReference type="ChEBI" id="CHEBI:33019"/>
        <dbReference type="ChEBI" id="CHEBI:57287"/>
        <dbReference type="ChEBI" id="CHEBI:57560"/>
        <dbReference type="ChEBI" id="CHEBI:83139"/>
        <dbReference type="ChEBI" id="CHEBI:456215"/>
        <dbReference type="EC" id="6.2.1.3"/>
    </reaction>
</comment>
<evidence type="ECO:0000256" key="5">
    <source>
        <dbReference type="ARBA" id="ARBA00069710"/>
    </source>
</evidence>
<dbReference type="eggNOG" id="COG0318">
    <property type="taxonomic scope" value="Bacteria"/>
</dbReference>
<dbReference type="Pfam" id="PF00501">
    <property type="entry name" value="AMP-binding"/>
    <property type="match status" value="1"/>
</dbReference>
<dbReference type="GO" id="GO:0004467">
    <property type="term" value="F:long-chain fatty acid-CoA ligase activity"/>
    <property type="evidence" value="ECO:0007669"/>
    <property type="project" value="UniProtKB-EC"/>
</dbReference>
<gene>
    <name evidence="12" type="ORF">AWC29_21720</name>
    <name evidence="11" type="ORF">BN973_03371</name>
</gene>
<dbReference type="Gene3D" id="3.40.50.12780">
    <property type="entry name" value="N-terminal domain of ligase-like"/>
    <property type="match status" value="1"/>
</dbReference>
<keyword evidence="2" id="KW-0436">Ligase</keyword>
<dbReference type="HOGENOM" id="CLU_000022_59_7_11"/>
<comment type="similarity">
    <text evidence="1">Belongs to the ATP-dependent AMP-binding enzyme family.</text>
</comment>
<dbReference type="PROSITE" id="PS00455">
    <property type="entry name" value="AMP_BINDING"/>
    <property type="match status" value="1"/>
</dbReference>
<reference evidence="12 13" key="3">
    <citation type="submission" date="2016-01" db="EMBL/GenBank/DDBJ databases">
        <title>The new phylogeny of the genus Mycobacterium.</title>
        <authorList>
            <person name="Tarcisio F."/>
            <person name="Conor M."/>
            <person name="Antonella G."/>
            <person name="Elisabetta G."/>
            <person name="Giulia F.S."/>
            <person name="Sara T."/>
            <person name="Anna F."/>
            <person name="Clotilde B."/>
            <person name="Roberto B."/>
            <person name="Veronica D.S."/>
            <person name="Fabio R."/>
            <person name="Monica P."/>
            <person name="Olivier J."/>
            <person name="Enrico T."/>
            <person name="Nicola S."/>
        </authorList>
    </citation>
    <scope>NUCLEOTIDE SEQUENCE [LARGE SCALE GENOMIC DNA]</scope>
    <source>
        <strain evidence="12 13">DSM 44626</strain>
    </source>
</reference>
<evidence type="ECO:0000256" key="3">
    <source>
        <dbReference type="ARBA" id="ARBA00026121"/>
    </source>
</evidence>
<dbReference type="PANTHER" id="PTHR43201:SF5">
    <property type="entry name" value="MEDIUM-CHAIN ACYL-COA LIGASE ACSF2, MITOCHONDRIAL"/>
    <property type="match status" value="1"/>
</dbReference>
<dbReference type="GO" id="GO:0031956">
    <property type="term" value="F:medium-chain fatty acid-CoA ligase activity"/>
    <property type="evidence" value="ECO:0007669"/>
    <property type="project" value="TreeGrafter"/>
</dbReference>
<proteinExistence type="inferred from homology"/>
<protein>
    <recommendedName>
        <fullName evidence="5">Long-chain-fatty-acid--CoA ligase FadD13</fullName>
        <ecNumber evidence="3">6.2.1.3</ecNumber>
    </recommendedName>
    <alternativeName>
        <fullName evidence="6">Fatty acyl-CoA ligase</fullName>
    </alternativeName>
    <alternativeName>
        <fullName evidence="8">Fatty acyl-CoA synthetase</fullName>
    </alternativeName>
    <alternativeName>
        <fullName evidence="7">Very-long-chain fatty-acyl-CoA synthetase</fullName>
    </alternativeName>
</protein>
<evidence type="ECO:0000256" key="8">
    <source>
        <dbReference type="ARBA" id="ARBA00083882"/>
    </source>
</evidence>
<sequence>MTNVAGRSERAFVPLHSADLIEDVTVGDVLRRTAQEVPDAMALVEGLPPGQDRREWTYNQLLTESERAARAMLEHVDPGEAVALWANNVPEWILVQMGAALAGVTLVTVNPALQRDEVDYVLRNSGAAAVFYVDDYRDTSLAGCLEELAPRLPALRTSIRLAEWEQFCAKGIDSTPLPAVGPDDVAQIQYTSGTTGLPKGARLRHRGIVNNSRLACVDRLLVHDAALVSAMPLFHTAGSVLLTLGAIQTRCTQVLMPYFDPEVQLALIESERSAVFGGVPTMLRALLDHPRFPRTDLSSVVVALSGGSQVEPQLVREVEDRVGACMVIMYGQTECSPGITMTHPDDPPEVRISTAGRTLPGVEMKIVDPTDNSRTVPVDDVGEICTRGYHVMIGYHDDPARTADTIDADQWLHTGDLGLLDSDGNLRIVGRLKDMVIRGGENIYPTEIEAALLDHEAVATVAVTGVPDTYWGEEVAAFVQLRPGAHATSELLREYAAQRLAKHKVPRHWYFLDEFPLNATGKIVKAELRNMALRDLAIRT</sequence>
<feature type="domain" description="AMP-binding enzyme C-terminal" evidence="10">
    <location>
        <begin position="447"/>
        <end position="522"/>
    </location>
</feature>
<dbReference type="InterPro" id="IPR042099">
    <property type="entry name" value="ANL_N_sf"/>
</dbReference>
<evidence type="ECO:0000259" key="10">
    <source>
        <dbReference type="Pfam" id="PF13193"/>
    </source>
</evidence>
<dbReference type="STRING" id="47839.BN973_03371"/>
<dbReference type="AlphaFoldDB" id="A0A024JYV1"/>
<dbReference type="InterPro" id="IPR025110">
    <property type="entry name" value="AMP-bd_C"/>
</dbReference>
<keyword evidence="13" id="KW-1185">Reference proteome</keyword>
<evidence type="ECO:0000256" key="7">
    <source>
        <dbReference type="ARBA" id="ARBA00080667"/>
    </source>
</evidence>
<evidence type="ECO:0000313" key="11">
    <source>
        <dbReference type="EMBL" id="CDO89000.1"/>
    </source>
</evidence>
<dbReference type="Proteomes" id="UP000028880">
    <property type="component" value="Unassembled WGS sequence"/>
</dbReference>
<evidence type="ECO:0000256" key="4">
    <source>
        <dbReference type="ARBA" id="ARBA00036813"/>
    </source>
</evidence>
<dbReference type="OrthoDB" id="9803968at2"/>
<reference evidence="11" key="2">
    <citation type="submission" date="2014-04" db="EMBL/GenBank/DDBJ databases">
        <authorList>
            <person name="Xu Y.W."/>
            <person name="Yang Q."/>
        </authorList>
    </citation>
    <scope>NUCLEOTIDE SEQUENCE</scope>
    <source>
        <strain evidence="11">DSM 44626</strain>
    </source>
</reference>
<dbReference type="EMBL" id="HG964446">
    <property type="protein sequence ID" value="CDO89000.1"/>
    <property type="molecule type" value="Genomic_DNA"/>
</dbReference>
<dbReference type="InterPro" id="IPR000873">
    <property type="entry name" value="AMP-dep_synth/lig_dom"/>
</dbReference>
<dbReference type="FunFam" id="3.30.300.30:FF:000008">
    <property type="entry name" value="2,3-dihydroxybenzoate-AMP ligase"/>
    <property type="match status" value="1"/>
</dbReference>
<evidence type="ECO:0000313" key="12">
    <source>
        <dbReference type="EMBL" id="ORX01821.1"/>
    </source>
</evidence>
<evidence type="ECO:0000256" key="1">
    <source>
        <dbReference type="ARBA" id="ARBA00006432"/>
    </source>
</evidence>
<dbReference type="InterPro" id="IPR045851">
    <property type="entry name" value="AMP-bd_C_sf"/>
</dbReference>
<accession>A0A024JYV1</accession>
<name>A0A024JYV1_9MYCO</name>
<feature type="domain" description="AMP-dependent synthetase/ligase" evidence="9">
    <location>
        <begin position="30"/>
        <end position="396"/>
    </location>
</feature>
<dbReference type="Pfam" id="PF13193">
    <property type="entry name" value="AMP-binding_C"/>
    <property type="match status" value="1"/>
</dbReference>
<dbReference type="SUPFAM" id="SSF56801">
    <property type="entry name" value="Acetyl-CoA synthetase-like"/>
    <property type="match status" value="1"/>
</dbReference>
<dbReference type="EC" id="6.2.1.3" evidence="3"/>
<reference evidence="11" key="1">
    <citation type="journal article" date="2014" name="Genome Announc.">
        <title>Draft Genome Sequence of Mycobacterium triplex DSM 44626.</title>
        <authorList>
            <person name="Sassi M."/>
            <person name="Croce O."/>
            <person name="Robert C."/>
            <person name="Raoult D."/>
            <person name="Drancourt M."/>
        </authorList>
    </citation>
    <scope>NUCLEOTIDE SEQUENCE [LARGE SCALE GENOMIC DNA]</scope>
    <source>
        <strain evidence="11">DSM 44626</strain>
    </source>
</reference>